<reference evidence="2" key="1">
    <citation type="submission" date="2021-01" db="EMBL/GenBank/DDBJ databases">
        <authorList>
            <consortium name="Genoscope - CEA"/>
            <person name="William W."/>
        </authorList>
    </citation>
    <scope>NUCLEOTIDE SEQUENCE</scope>
</reference>
<proteinExistence type="predicted"/>
<evidence type="ECO:0000313" key="3">
    <source>
        <dbReference type="Proteomes" id="UP000688137"/>
    </source>
</evidence>
<name>A0A8S1QQU6_PARPR</name>
<dbReference type="EMBL" id="CAJJDM010000203">
    <property type="protein sequence ID" value="CAD8117274.1"/>
    <property type="molecule type" value="Genomic_DNA"/>
</dbReference>
<feature type="transmembrane region" description="Helical" evidence="1">
    <location>
        <begin position="88"/>
        <end position="112"/>
    </location>
</feature>
<protein>
    <recommendedName>
        <fullName evidence="4">Transmembrane protein</fullName>
    </recommendedName>
</protein>
<keyword evidence="1" id="KW-0812">Transmembrane</keyword>
<gene>
    <name evidence="2" type="ORF">PPRIM_AZ9-3.1.T1940002</name>
</gene>
<feature type="transmembrane region" description="Helical" evidence="1">
    <location>
        <begin position="47"/>
        <end position="67"/>
    </location>
</feature>
<evidence type="ECO:0008006" key="4">
    <source>
        <dbReference type="Google" id="ProtNLM"/>
    </source>
</evidence>
<organism evidence="2 3">
    <name type="scientific">Paramecium primaurelia</name>
    <dbReference type="NCBI Taxonomy" id="5886"/>
    <lineage>
        <taxon>Eukaryota</taxon>
        <taxon>Sar</taxon>
        <taxon>Alveolata</taxon>
        <taxon>Ciliophora</taxon>
        <taxon>Intramacronucleata</taxon>
        <taxon>Oligohymenophorea</taxon>
        <taxon>Peniculida</taxon>
        <taxon>Parameciidae</taxon>
        <taxon>Paramecium</taxon>
    </lineage>
</organism>
<keyword evidence="1" id="KW-0472">Membrane</keyword>
<keyword evidence="1" id="KW-1133">Transmembrane helix</keyword>
<evidence type="ECO:0000256" key="1">
    <source>
        <dbReference type="SAM" id="Phobius"/>
    </source>
</evidence>
<comment type="caution">
    <text evidence="2">The sequence shown here is derived from an EMBL/GenBank/DDBJ whole genome shotgun (WGS) entry which is preliminary data.</text>
</comment>
<accession>A0A8S1QQU6</accession>
<keyword evidence="3" id="KW-1185">Reference proteome</keyword>
<evidence type="ECO:0000313" key="2">
    <source>
        <dbReference type="EMBL" id="CAD8117274.1"/>
    </source>
</evidence>
<dbReference type="AlphaFoldDB" id="A0A8S1QQU6"/>
<sequence>MIQIRYAPFDSNKEISCSNSKNKRNQFNITFWRQFFFKYQIQKYSQMMGFLIFRPNKILILISLIVFKIKQKLKFNSSVCVKNQQYQMIFKLIIILIYIRNFNGDSLSLIGWI</sequence>
<dbReference type="Proteomes" id="UP000688137">
    <property type="component" value="Unassembled WGS sequence"/>
</dbReference>